<dbReference type="GO" id="GO:0001664">
    <property type="term" value="F:G protein-coupled receptor binding"/>
    <property type="evidence" value="ECO:0007669"/>
    <property type="project" value="TreeGrafter"/>
</dbReference>
<evidence type="ECO:0000313" key="4">
    <source>
        <dbReference type="EMBL" id="KAK8727336.1"/>
    </source>
</evidence>
<evidence type="ECO:0000313" key="5">
    <source>
        <dbReference type="Proteomes" id="UP001445076"/>
    </source>
</evidence>
<evidence type="ECO:0000259" key="3">
    <source>
        <dbReference type="SMART" id="SM01017"/>
    </source>
</evidence>
<keyword evidence="5" id="KW-1185">Reference proteome</keyword>
<accession>A0AAW0WJA7</accession>
<protein>
    <recommendedName>
        <fullName evidence="3">Arrestin C-terminal-like domain-containing protein</fullName>
    </recommendedName>
</protein>
<dbReference type="InterPro" id="IPR014752">
    <property type="entry name" value="Arrestin-like_C"/>
</dbReference>
<dbReference type="EMBL" id="JARKIK010000076">
    <property type="protein sequence ID" value="KAK8727339.1"/>
    <property type="molecule type" value="Genomic_DNA"/>
</dbReference>
<dbReference type="EMBL" id="JARKIK010000076">
    <property type="protein sequence ID" value="KAK8727338.1"/>
    <property type="molecule type" value="Genomic_DNA"/>
</dbReference>
<dbReference type="InterPro" id="IPR011021">
    <property type="entry name" value="Arrestin-like_N"/>
</dbReference>
<proteinExistence type="inferred from homology"/>
<dbReference type="FunFam" id="2.60.40.840:FF:000002">
    <property type="entry name" value="Arrestin 3"/>
    <property type="match status" value="1"/>
</dbReference>
<dbReference type="GO" id="GO:0016060">
    <property type="term" value="P:negative regulation of phospholipase C-activating phototransduction signaling pathway"/>
    <property type="evidence" value="ECO:0007669"/>
    <property type="project" value="UniProtKB-ARBA"/>
</dbReference>
<feature type="domain" description="Arrestin C-terminal-like" evidence="3">
    <location>
        <begin position="192"/>
        <end position="347"/>
    </location>
</feature>
<name>A0AAW0WJA7_CHEQU</name>
<evidence type="ECO:0000256" key="1">
    <source>
        <dbReference type="ARBA" id="ARBA00005298"/>
    </source>
</evidence>
<dbReference type="GO" id="GO:0007165">
    <property type="term" value="P:signal transduction"/>
    <property type="evidence" value="ECO:0007669"/>
    <property type="project" value="InterPro"/>
</dbReference>
<reference evidence="4 5" key="1">
    <citation type="journal article" date="2024" name="BMC Genomics">
        <title>Genome assembly of redclaw crayfish (Cherax quadricarinatus) provides insights into its immune adaptation and hypoxia tolerance.</title>
        <authorList>
            <person name="Liu Z."/>
            <person name="Zheng J."/>
            <person name="Li H."/>
            <person name="Fang K."/>
            <person name="Wang S."/>
            <person name="He J."/>
            <person name="Zhou D."/>
            <person name="Weng S."/>
            <person name="Chi M."/>
            <person name="Gu Z."/>
            <person name="He J."/>
            <person name="Li F."/>
            <person name="Wang M."/>
        </authorList>
    </citation>
    <scope>NUCLEOTIDE SEQUENCE [LARGE SCALE GENOMIC DNA]</scope>
    <source>
        <strain evidence="4">ZL_2023a</strain>
    </source>
</reference>
<comment type="caution">
    <text evidence="4">The sequence shown here is derived from an EMBL/GenBank/DDBJ whole genome shotgun (WGS) entry which is preliminary data.</text>
</comment>
<dbReference type="SUPFAM" id="SSF81296">
    <property type="entry name" value="E set domains"/>
    <property type="match status" value="2"/>
</dbReference>
<dbReference type="GO" id="GO:0045494">
    <property type="term" value="P:photoreceptor cell maintenance"/>
    <property type="evidence" value="ECO:0007669"/>
    <property type="project" value="UniProtKB-ARBA"/>
</dbReference>
<dbReference type="EMBL" id="JARKIK010000076">
    <property type="protein sequence ID" value="KAK8727343.1"/>
    <property type="molecule type" value="Genomic_DNA"/>
</dbReference>
<dbReference type="InterPro" id="IPR000698">
    <property type="entry name" value="Arrestin"/>
</dbReference>
<dbReference type="Gene3D" id="2.60.40.840">
    <property type="match status" value="1"/>
</dbReference>
<dbReference type="PRINTS" id="PR00309">
    <property type="entry name" value="ARRESTIN"/>
</dbReference>
<dbReference type="EMBL" id="JARKIK010000076">
    <property type="protein sequence ID" value="KAK8727334.1"/>
    <property type="molecule type" value="Genomic_DNA"/>
</dbReference>
<dbReference type="EMBL" id="JARKIK010000076">
    <property type="protein sequence ID" value="KAK8727335.1"/>
    <property type="molecule type" value="Genomic_DNA"/>
</dbReference>
<dbReference type="EMBL" id="JARKIK010000076">
    <property type="protein sequence ID" value="KAK8727333.1"/>
    <property type="molecule type" value="Genomic_DNA"/>
</dbReference>
<dbReference type="InterPro" id="IPR014756">
    <property type="entry name" value="Ig_E-set"/>
</dbReference>
<gene>
    <name evidence="4" type="ORF">OTU49_009823</name>
</gene>
<comment type="similarity">
    <text evidence="1">Belongs to the arrestin family.</text>
</comment>
<dbReference type="GO" id="GO:0005737">
    <property type="term" value="C:cytoplasm"/>
    <property type="evidence" value="ECO:0007669"/>
    <property type="project" value="TreeGrafter"/>
</dbReference>
<reference evidence="4" key="2">
    <citation type="submission" date="2024-01" db="EMBL/GenBank/DDBJ databases">
        <authorList>
            <person name="He J."/>
            <person name="Wang M."/>
            <person name="Zheng J."/>
            <person name="Liu Z."/>
        </authorList>
    </citation>
    <scope>NUCLEOTIDE SEQUENCE</scope>
    <source>
        <strain evidence="4">ZL_2023a</strain>
        <tissue evidence="4">Muscle</tissue>
    </source>
</reference>
<dbReference type="EMBL" id="JARKIK010000076">
    <property type="protein sequence ID" value="KAK8727336.1"/>
    <property type="molecule type" value="Genomic_DNA"/>
</dbReference>
<organism evidence="4 5">
    <name type="scientific">Cherax quadricarinatus</name>
    <name type="common">Australian red claw crayfish</name>
    <dbReference type="NCBI Taxonomy" id="27406"/>
    <lineage>
        <taxon>Eukaryota</taxon>
        <taxon>Metazoa</taxon>
        <taxon>Ecdysozoa</taxon>
        <taxon>Arthropoda</taxon>
        <taxon>Crustacea</taxon>
        <taxon>Multicrustacea</taxon>
        <taxon>Malacostraca</taxon>
        <taxon>Eumalacostraca</taxon>
        <taxon>Eucarida</taxon>
        <taxon>Decapoda</taxon>
        <taxon>Pleocyemata</taxon>
        <taxon>Astacidea</taxon>
        <taxon>Parastacoidea</taxon>
        <taxon>Parastacidae</taxon>
        <taxon>Cherax</taxon>
    </lineage>
</organism>
<keyword evidence="2" id="KW-0716">Sensory transduction</keyword>
<dbReference type="Pfam" id="PF00339">
    <property type="entry name" value="Arrestin_N"/>
    <property type="match status" value="1"/>
</dbReference>
<sequence>MTDGAKVFKKSSPNGKITAYLTRRDFVDDLTRTWPVEGVVVVDHEYLRGRKVFVRVSISYRYGREEDEVMGLNFSKEFVLTKCEVMLKRVEERKAGGTVARLLEKLGAEACPFAILLPENAPPSVTLEPGAEGTKKKLGVIYELMLYVAENVDEEPHKRNSVSFAVRKIQLAPKKSSGRHPQILVSRGFTLNPGKLHLEVCLDRDLYFYGESLEPQVNISNFSKKTVKYIVAQVVQHVEVTVTNTHFSRIVASIESREGCPIIPDSSFSRTIGLTPLAFRAFGVALDGQLQDKDAGLAASTVVSARMSASDALGIVVSYSLRVKLNCGSLSGELMAEVPFKLMHPDPIDSGDFTDISRSVDSLEFEDFSVLRRGKSVSDEIEC</sequence>
<dbReference type="AlphaFoldDB" id="A0AAW0WJA7"/>
<dbReference type="Pfam" id="PF02752">
    <property type="entry name" value="Arrestin_C"/>
    <property type="match status" value="1"/>
</dbReference>
<dbReference type="EMBL" id="JARKIK010000076">
    <property type="protein sequence ID" value="KAK8727342.1"/>
    <property type="molecule type" value="Genomic_DNA"/>
</dbReference>
<evidence type="ECO:0000256" key="2">
    <source>
        <dbReference type="ARBA" id="ARBA00022606"/>
    </source>
</evidence>
<dbReference type="InterPro" id="IPR014753">
    <property type="entry name" value="Arrestin_N"/>
</dbReference>
<dbReference type="SMART" id="SM01017">
    <property type="entry name" value="Arrestin_C"/>
    <property type="match status" value="1"/>
</dbReference>
<dbReference type="Proteomes" id="UP001445076">
    <property type="component" value="Unassembled WGS sequence"/>
</dbReference>
<dbReference type="PANTHER" id="PTHR11792:SF23">
    <property type="entry name" value="PHOSRESTIN-1"/>
    <property type="match status" value="1"/>
</dbReference>
<dbReference type="EMBL" id="JARKIK010000076">
    <property type="protein sequence ID" value="KAK8727337.1"/>
    <property type="molecule type" value="Genomic_DNA"/>
</dbReference>
<dbReference type="Gene3D" id="2.60.40.640">
    <property type="match status" value="1"/>
</dbReference>
<dbReference type="InterPro" id="IPR011022">
    <property type="entry name" value="Arrestin_C-like"/>
</dbReference>
<dbReference type="PANTHER" id="PTHR11792">
    <property type="entry name" value="ARRESTIN"/>
    <property type="match status" value="1"/>
</dbReference>
<dbReference type="GO" id="GO:0007608">
    <property type="term" value="P:sensory perception of smell"/>
    <property type="evidence" value="ECO:0007669"/>
    <property type="project" value="UniProtKB-ARBA"/>
</dbReference>
<dbReference type="GO" id="GO:0002031">
    <property type="term" value="P:G protein-coupled receptor internalization"/>
    <property type="evidence" value="ECO:0007669"/>
    <property type="project" value="TreeGrafter"/>
</dbReference>